<dbReference type="EMBL" id="JARQWQ010000090">
    <property type="protein sequence ID" value="KAK2552095.1"/>
    <property type="molecule type" value="Genomic_DNA"/>
</dbReference>
<reference evidence="3" key="2">
    <citation type="journal article" date="2023" name="Science">
        <title>Genomic signatures of disease resistance in endangered staghorn corals.</title>
        <authorList>
            <person name="Vollmer S.V."/>
            <person name="Selwyn J.D."/>
            <person name="Despard B.A."/>
            <person name="Roesel C.L."/>
        </authorList>
    </citation>
    <scope>NUCLEOTIDE SEQUENCE</scope>
    <source>
        <strain evidence="3">K2</strain>
    </source>
</reference>
<evidence type="ECO:0000256" key="1">
    <source>
        <dbReference type="SAM" id="Coils"/>
    </source>
</evidence>
<dbReference type="SUPFAM" id="SSF53098">
    <property type="entry name" value="Ribonuclease H-like"/>
    <property type="match status" value="1"/>
</dbReference>
<protein>
    <submittedName>
        <fullName evidence="3">Uncharacterized protein</fullName>
    </submittedName>
</protein>
<proteinExistence type="predicted"/>
<keyword evidence="1" id="KW-0175">Coiled coil</keyword>
<evidence type="ECO:0000313" key="4">
    <source>
        <dbReference type="Proteomes" id="UP001249851"/>
    </source>
</evidence>
<feature type="coiled-coil region" evidence="1">
    <location>
        <begin position="52"/>
        <end position="93"/>
    </location>
</feature>
<accession>A0AAD9UWG2</accession>
<evidence type="ECO:0000313" key="3">
    <source>
        <dbReference type="EMBL" id="KAK2552095.1"/>
    </source>
</evidence>
<name>A0AAD9UWG2_ACRCE</name>
<feature type="region of interest" description="Disordered" evidence="2">
    <location>
        <begin position="1"/>
        <end position="46"/>
    </location>
</feature>
<feature type="compositionally biased region" description="Polar residues" evidence="2">
    <location>
        <begin position="31"/>
        <end position="43"/>
    </location>
</feature>
<dbReference type="InterPro" id="IPR012337">
    <property type="entry name" value="RNaseH-like_sf"/>
</dbReference>
<sequence>MGRRKFHGGQFSGEYQPAKKVKTKEEENGKRSNISFEGSSTDSSKPKDFLKAVNELEKIEKLSHDCKRLTTENANLKRTIQTLRKSLREADKLILLKRFRNSKYDFHIWSDDSNKGEEERHIVGVHTWCQETRKPRAYVLANSIVASESEKHQSDVDYHVVHDTFGISNVSGLVGDNASTQKGKSNGLIANNSKAFGKEMFFVGCYPHILNIMLRRMCQAGFGAKGDMNNNHVLQLLYKISWLHHERPSQYKAMYVSLGILSKEPPLPQSFIDTRWTYYYETLQWYFKYGKACLQLAEHILERMPKSDSHSAVWQNVIKLYSCPLIQVEIKFLFEFLDKFVIPSLNASQASDNELGFSRGYLARL</sequence>
<dbReference type="AlphaFoldDB" id="A0AAD9UWG2"/>
<evidence type="ECO:0000256" key="2">
    <source>
        <dbReference type="SAM" id="MobiDB-lite"/>
    </source>
</evidence>
<keyword evidence="4" id="KW-1185">Reference proteome</keyword>
<reference evidence="3" key="1">
    <citation type="journal article" date="2023" name="G3 (Bethesda)">
        <title>Whole genome assembly and annotation of the endangered Caribbean coral Acropora cervicornis.</title>
        <authorList>
            <person name="Selwyn J.D."/>
            <person name="Vollmer S.V."/>
        </authorList>
    </citation>
    <scope>NUCLEOTIDE SEQUENCE</scope>
    <source>
        <strain evidence="3">K2</strain>
    </source>
</reference>
<dbReference type="Proteomes" id="UP001249851">
    <property type="component" value="Unassembled WGS sequence"/>
</dbReference>
<gene>
    <name evidence="3" type="ORF">P5673_026842</name>
</gene>
<comment type="caution">
    <text evidence="3">The sequence shown here is derived from an EMBL/GenBank/DDBJ whole genome shotgun (WGS) entry which is preliminary data.</text>
</comment>
<organism evidence="3 4">
    <name type="scientific">Acropora cervicornis</name>
    <name type="common">Staghorn coral</name>
    <dbReference type="NCBI Taxonomy" id="6130"/>
    <lineage>
        <taxon>Eukaryota</taxon>
        <taxon>Metazoa</taxon>
        <taxon>Cnidaria</taxon>
        <taxon>Anthozoa</taxon>
        <taxon>Hexacorallia</taxon>
        <taxon>Scleractinia</taxon>
        <taxon>Astrocoeniina</taxon>
        <taxon>Acroporidae</taxon>
        <taxon>Acropora</taxon>
    </lineage>
</organism>